<reference evidence="1" key="1">
    <citation type="submission" date="2020-10" db="EMBL/GenBank/DDBJ databases">
        <title>Taxonomic study of unclassified bacteria belonging to the class Ktedonobacteria.</title>
        <authorList>
            <person name="Yabe S."/>
            <person name="Wang C.M."/>
            <person name="Zheng Y."/>
            <person name="Sakai Y."/>
            <person name="Cavaletti L."/>
            <person name="Monciardini P."/>
            <person name="Donadio S."/>
        </authorList>
    </citation>
    <scope>NUCLEOTIDE SEQUENCE</scope>
    <source>
        <strain evidence="1">ID150040</strain>
    </source>
</reference>
<name>A0A8J3NA57_9CHLR</name>
<dbReference type="AlphaFoldDB" id="A0A8J3NA57"/>
<proteinExistence type="predicted"/>
<dbReference type="EMBL" id="BNJK01000002">
    <property type="protein sequence ID" value="GHP00038.1"/>
    <property type="molecule type" value="Genomic_DNA"/>
</dbReference>
<protein>
    <recommendedName>
        <fullName evidence="3">DUF1963 domain-containing protein</fullName>
    </recommendedName>
</protein>
<evidence type="ECO:0000313" key="2">
    <source>
        <dbReference type="Proteomes" id="UP000597444"/>
    </source>
</evidence>
<dbReference type="Gene3D" id="2.30.320.10">
    <property type="entry name" value="YwqG-like"/>
    <property type="match status" value="1"/>
</dbReference>
<evidence type="ECO:0008006" key="3">
    <source>
        <dbReference type="Google" id="ProtNLM"/>
    </source>
</evidence>
<dbReference type="RefSeq" id="WP_220210639.1">
    <property type="nucleotide sequence ID" value="NZ_BNJK01000002.1"/>
</dbReference>
<accession>A0A8J3NA57</accession>
<gene>
    <name evidence="1" type="ORF">KSF_100850</name>
</gene>
<evidence type="ECO:0000313" key="1">
    <source>
        <dbReference type="EMBL" id="GHP00038.1"/>
    </source>
</evidence>
<sequence length="334" mass="37605">MLLKRTTPSPSLAITTLFPELAPLARRAVRLHPRRAARLHPYPAPDPGPDESKVGGTFLWPSNELWPFCLVGHVHNESGRSQEDELLRQEAEYGQAWRENFGPAIIKPAGEPHGAYVGVIQLRAADVPELGFPEGADLFQLLWCPRDHRMALPGYGPEIQIYWRQSSAISKPLHEQPTPAVFEPDYLPNTCLLIPERVQEYPALCELPTALQERIRAWEETEAHTSSQYYLGPAPGTKVGGYVEWVQFPDVVRCASCQQEMEHLLTIASWEWDGESFRRWRPLEEQPLEHGVPLQDGLDVSAEAGLMLGDAGNLYVFLCRRCPGWPTASWLQCS</sequence>
<dbReference type="Proteomes" id="UP000597444">
    <property type="component" value="Unassembled WGS sequence"/>
</dbReference>
<organism evidence="1 2">
    <name type="scientific">Reticulibacter mediterranei</name>
    <dbReference type="NCBI Taxonomy" id="2778369"/>
    <lineage>
        <taxon>Bacteria</taxon>
        <taxon>Bacillati</taxon>
        <taxon>Chloroflexota</taxon>
        <taxon>Ktedonobacteria</taxon>
        <taxon>Ktedonobacterales</taxon>
        <taxon>Reticulibacteraceae</taxon>
        <taxon>Reticulibacter</taxon>
    </lineage>
</organism>
<keyword evidence="2" id="KW-1185">Reference proteome</keyword>
<comment type="caution">
    <text evidence="1">The sequence shown here is derived from an EMBL/GenBank/DDBJ whole genome shotgun (WGS) entry which is preliminary data.</text>
</comment>